<dbReference type="eggNOG" id="ENOG5032ZFU">
    <property type="taxonomic scope" value="Bacteria"/>
</dbReference>
<evidence type="ECO:0008006" key="4">
    <source>
        <dbReference type="Google" id="ProtNLM"/>
    </source>
</evidence>
<dbReference type="Proteomes" id="UP000005697">
    <property type="component" value="Unassembled WGS sequence"/>
</dbReference>
<accession>F0F704</accession>
<comment type="caution">
    <text evidence="2">The sequence shown here is derived from an EMBL/GenBank/DDBJ whole genome shotgun (WGS) entry which is preliminary data.</text>
</comment>
<evidence type="ECO:0000313" key="2">
    <source>
        <dbReference type="EMBL" id="EGC20131.1"/>
    </source>
</evidence>
<dbReference type="EMBL" id="AEWX01000018">
    <property type="protein sequence ID" value="EGC20131.1"/>
    <property type="molecule type" value="Genomic_DNA"/>
</dbReference>
<dbReference type="Pfam" id="PF11950">
    <property type="entry name" value="DUF3467"/>
    <property type="match status" value="1"/>
</dbReference>
<proteinExistence type="predicted"/>
<dbReference type="AlphaFoldDB" id="F0F704"/>
<evidence type="ECO:0000256" key="1">
    <source>
        <dbReference type="SAM" id="MobiDB-lite"/>
    </source>
</evidence>
<feature type="region of interest" description="Disordered" evidence="1">
    <location>
        <begin position="92"/>
        <end position="112"/>
    </location>
</feature>
<organism evidence="2 3">
    <name type="scientific">Prevotella multiformis DSM 16608</name>
    <dbReference type="NCBI Taxonomy" id="888743"/>
    <lineage>
        <taxon>Bacteria</taxon>
        <taxon>Pseudomonadati</taxon>
        <taxon>Bacteroidota</taxon>
        <taxon>Bacteroidia</taxon>
        <taxon>Bacteroidales</taxon>
        <taxon>Prevotellaceae</taxon>
        <taxon>Prevotella</taxon>
    </lineage>
</organism>
<gene>
    <name evidence="2" type="ORF">HMPREF9141_1371</name>
</gene>
<keyword evidence="3" id="KW-1185">Reference proteome</keyword>
<dbReference type="STRING" id="888743.HMPREF9141_1371"/>
<evidence type="ECO:0000313" key="3">
    <source>
        <dbReference type="Proteomes" id="UP000005697"/>
    </source>
</evidence>
<dbReference type="InterPro" id="IPR021857">
    <property type="entry name" value="DUF3467"/>
</dbReference>
<name>F0F704_9BACT</name>
<protein>
    <recommendedName>
        <fullName evidence="4">DUF3467 domain-containing protein</fullName>
    </recommendedName>
</protein>
<sequence>MKMDNNNNQNQEGQQLQIDLSPEIAKGVYTNFQIISHSSSEFVLDFATLLPGVPKATVTSRVIIAPEHALRLLAALQDNVVRYEKEFGKIDRHEPAREPRTISPFGKGKVEA</sequence>
<dbReference type="HOGENOM" id="CLU_153689_1_0_10"/>
<reference evidence="2 3" key="1">
    <citation type="submission" date="2011-01" db="EMBL/GenBank/DDBJ databases">
        <authorList>
            <person name="Muzny D."/>
            <person name="Qin X."/>
            <person name="Deng J."/>
            <person name="Jiang H."/>
            <person name="Liu Y."/>
            <person name="Qu J."/>
            <person name="Song X.-Z."/>
            <person name="Zhang L."/>
            <person name="Thornton R."/>
            <person name="Coyle M."/>
            <person name="Francisco L."/>
            <person name="Jackson L."/>
            <person name="Javaid M."/>
            <person name="Korchina V."/>
            <person name="Kovar C."/>
            <person name="Mata R."/>
            <person name="Mathew T."/>
            <person name="Ngo R."/>
            <person name="Nguyen L."/>
            <person name="Nguyen N."/>
            <person name="Okwuonu G."/>
            <person name="Ongeri F."/>
            <person name="Pham C."/>
            <person name="Simmons D."/>
            <person name="Wilczek-Boney K."/>
            <person name="Hale W."/>
            <person name="Jakkamsetti A."/>
            <person name="Pham P."/>
            <person name="Ruth R."/>
            <person name="San Lucas F."/>
            <person name="Warren J."/>
            <person name="Zhang J."/>
            <person name="Zhao Z."/>
            <person name="Zhou C."/>
            <person name="Zhu D."/>
            <person name="Lee S."/>
            <person name="Bess C."/>
            <person name="Blankenburg K."/>
            <person name="Forbes L."/>
            <person name="Fu Q."/>
            <person name="Gubbala S."/>
            <person name="Hirani K."/>
            <person name="Jayaseelan J.C."/>
            <person name="Lara F."/>
            <person name="Munidasa M."/>
            <person name="Palculict T."/>
            <person name="Patil S."/>
            <person name="Pu L.-L."/>
            <person name="Saada N."/>
            <person name="Tang L."/>
            <person name="Weissenberger G."/>
            <person name="Zhu Y."/>
            <person name="Hemphill L."/>
            <person name="Shang Y."/>
            <person name="Youmans B."/>
            <person name="Ayvaz T."/>
            <person name="Ross M."/>
            <person name="Santibanez J."/>
            <person name="Aqrawi P."/>
            <person name="Gross S."/>
            <person name="Joshi V."/>
            <person name="Fowler G."/>
            <person name="Nazareth L."/>
            <person name="Reid J."/>
            <person name="Worley K."/>
            <person name="Petrosino J."/>
            <person name="Highlander S."/>
            <person name="Gibbs R."/>
        </authorList>
    </citation>
    <scope>NUCLEOTIDE SEQUENCE [LARGE SCALE GENOMIC DNA]</scope>
    <source>
        <strain evidence="2 3">DSM 16608</strain>
    </source>
</reference>